<dbReference type="Proteomes" id="UP001176941">
    <property type="component" value="Chromosome 2"/>
</dbReference>
<evidence type="ECO:0000313" key="2">
    <source>
        <dbReference type="EMBL" id="CAI9160930.1"/>
    </source>
</evidence>
<feature type="region of interest" description="Disordered" evidence="1">
    <location>
        <begin position="1"/>
        <end position="25"/>
    </location>
</feature>
<name>A0ABN8YHA0_RANTA</name>
<keyword evidence="3" id="KW-1185">Reference proteome</keyword>
<reference evidence="2" key="1">
    <citation type="submission" date="2023-04" db="EMBL/GenBank/DDBJ databases">
        <authorList>
            <consortium name="ELIXIR-Norway"/>
        </authorList>
    </citation>
    <scope>NUCLEOTIDE SEQUENCE [LARGE SCALE GENOMIC DNA]</scope>
</reference>
<gene>
    <name evidence="2" type="ORF">MRATA1EN1_LOCUS9892</name>
</gene>
<evidence type="ECO:0000313" key="3">
    <source>
        <dbReference type="Proteomes" id="UP001176941"/>
    </source>
</evidence>
<evidence type="ECO:0000256" key="1">
    <source>
        <dbReference type="SAM" id="MobiDB-lite"/>
    </source>
</evidence>
<proteinExistence type="predicted"/>
<feature type="region of interest" description="Disordered" evidence="1">
    <location>
        <begin position="128"/>
        <end position="156"/>
    </location>
</feature>
<organism evidence="2 3">
    <name type="scientific">Rangifer tarandus platyrhynchus</name>
    <name type="common">Svalbard reindeer</name>
    <dbReference type="NCBI Taxonomy" id="3082113"/>
    <lineage>
        <taxon>Eukaryota</taxon>
        <taxon>Metazoa</taxon>
        <taxon>Chordata</taxon>
        <taxon>Craniata</taxon>
        <taxon>Vertebrata</taxon>
        <taxon>Euteleostomi</taxon>
        <taxon>Mammalia</taxon>
        <taxon>Eutheria</taxon>
        <taxon>Laurasiatheria</taxon>
        <taxon>Artiodactyla</taxon>
        <taxon>Ruminantia</taxon>
        <taxon>Pecora</taxon>
        <taxon>Cervidae</taxon>
        <taxon>Odocoileinae</taxon>
        <taxon>Rangifer</taxon>
    </lineage>
</organism>
<accession>A0ABN8YHA0</accession>
<dbReference type="EMBL" id="OX459938">
    <property type="protein sequence ID" value="CAI9160930.1"/>
    <property type="molecule type" value="Genomic_DNA"/>
</dbReference>
<feature type="region of interest" description="Disordered" evidence="1">
    <location>
        <begin position="169"/>
        <end position="213"/>
    </location>
</feature>
<protein>
    <submittedName>
        <fullName evidence="2">Uncharacterized protein</fullName>
    </submittedName>
</protein>
<sequence>MPGAEEESAGAGGQPWAGGWWSRRPPRQGRTLHAVDRRAGGREEAWLAGLEGPLLHASVLVVARLFFRWEATARWALSPLWLAVILPKRIAKCRELAWAGSAWRLQLCAFDVRDAFAPVGRQQPCWPLPGHQPDFRAVTSRGRSDSTQGPLSRPPAALPGCWTPGKLVRSGGCSRRRGPPDPARPLLRCPGQWPGDGRPPGSAGAKWRGPHPREASMEGAAAAQRWKRRALTLRRMLFSHTEAME</sequence>